<dbReference type="PANTHER" id="PTHR36562">
    <property type="entry name" value="SERINE/ARGININE REPETITIVE MATRIX 2"/>
    <property type="match status" value="1"/>
</dbReference>
<evidence type="ECO:0000256" key="5">
    <source>
        <dbReference type="ARBA" id="ARBA00022728"/>
    </source>
</evidence>
<feature type="region of interest" description="Disordered" evidence="8">
    <location>
        <begin position="1"/>
        <end position="71"/>
    </location>
</feature>
<dbReference type="Proteomes" id="UP001497600">
    <property type="component" value="Chromosome A"/>
</dbReference>
<accession>A0ABP0E871</accession>
<dbReference type="SMART" id="SM01115">
    <property type="entry name" value="cwf21"/>
    <property type="match status" value="1"/>
</dbReference>
<keyword evidence="7" id="KW-0539">Nucleus</keyword>
<dbReference type="InterPro" id="IPR013170">
    <property type="entry name" value="mRNA_splic_Cwf21_dom"/>
</dbReference>
<evidence type="ECO:0000256" key="3">
    <source>
        <dbReference type="ARBA" id="ARBA00020641"/>
    </source>
</evidence>
<sequence length="156" mass="18282">MSYNGIGLQTARGTGTSGHVQRNNASIKDSTHTDASGGGLYKARQLKKQQQEQKSQREQLGRAKDLQLQEHAVRRAIEVRCMELRDELEDEELDESEIETRISQLREKLERESTRDRSPTRNLKEEVKEEEDQETKIKEVNDRYEYKSRYETKRGR</sequence>
<feature type="domain" description="CWF21" evidence="9">
    <location>
        <begin position="69"/>
        <end position="114"/>
    </location>
</feature>
<organism evidence="10 11">
    <name type="scientific">[Candida] anglica</name>
    <dbReference type="NCBI Taxonomy" id="148631"/>
    <lineage>
        <taxon>Eukaryota</taxon>
        <taxon>Fungi</taxon>
        <taxon>Dikarya</taxon>
        <taxon>Ascomycota</taxon>
        <taxon>Saccharomycotina</taxon>
        <taxon>Pichiomycetes</taxon>
        <taxon>Debaryomycetaceae</taxon>
        <taxon>Kurtzmaniella</taxon>
    </lineage>
</organism>
<reference evidence="10 11" key="1">
    <citation type="submission" date="2024-01" db="EMBL/GenBank/DDBJ databases">
        <authorList>
            <consortium name="Genoscope - CEA"/>
            <person name="William W."/>
        </authorList>
    </citation>
    <scope>NUCLEOTIDE SEQUENCE [LARGE SCALE GENOMIC DNA]</scope>
    <source>
        <strain evidence="10 11">29B2s-10</strain>
    </source>
</reference>
<evidence type="ECO:0000256" key="1">
    <source>
        <dbReference type="ARBA" id="ARBA00004123"/>
    </source>
</evidence>
<proteinExistence type="inferred from homology"/>
<evidence type="ECO:0000256" key="2">
    <source>
        <dbReference type="ARBA" id="ARBA00005954"/>
    </source>
</evidence>
<evidence type="ECO:0000259" key="9">
    <source>
        <dbReference type="SMART" id="SM01115"/>
    </source>
</evidence>
<gene>
    <name evidence="10" type="primary">CWC21</name>
    <name evidence="10" type="ORF">CAAN4_A08658</name>
</gene>
<evidence type="ECO:0000256" key="8">
    <source>
        <dbReference type="SAM" id="MobiDB-lite"/>
    </source>
</evidence>
<dbReference type="Gene3D" id="6.10.140.420">
    <property type="match status" value="1"/>
</dbReference>
<evidence type="ECO:0000256" key="4">
    <source>
        <dbReference type="ARBA" id="ARBA00022664"/>
    </source>
</evidence>
<keyword evidence="4" id="KW-0507">mRNA processing</keyword>
<comment type="subcellular location">
    <subcellularLocation>
        <location evidence="1">Nucleus</location>
    </subcellularLocation>
</comment>
<dbReference type="EMBL" id="OZ004253">
    <property type="protein sequence ID" value="CAK7893720.1"/>
    <property type="molecule type" value="Genomic_DNA"/>
</dbReference>
<evidence type="ECO:0000313" key="10">
    <source>
        <dbReference type="EMBL" id="CAK7893720.1"/>
    </source>
</evidence>
<keyword evidence="6" id="KW-0508">mRNA splicing</keyword>
<feature type="compositionally biased region" description="Basic and acidic residues" evidence="8">
    <location>
        <begin position="49"/>
        <end position="71"/>
    </location>
</feature>
<name>A0ABP0E871_9ASCO</name>
<feature type="region of interest" description="Disordered" evidence="8">
    <location>
        <begin position="108"/>
        <end position="135"/>
    </location>
</feature>
<feature type="compositionally biased region" description="Basic and acidic residues" evidence="8">
    <location>
        <begin position="108"/>
        <end position="127"/>
    </location>
</feature>
<keyword evidence="11" id="KW-1185">Reference proteome</keyword>
<evidence type="ECO:0000313" key="11">
    <source>
        <dbReference type="Proteomes" id="UP001497600"/>
    </source>
</evidence>
<evidence type="ECO:0000256" key="7">
    <source>
        <dbReference type="ARBA" id="ARBA00023242"/>
    </source>
</evidence>
<feature type="compositionally biased region" description="Polar residues" evidence="8">
    <location>
        <begin position="11"/>
        <end position="28"/>
    </location>
</feature>
<evidence type="ECO:0000256" key="6">
    <source>
        <dbReference type="ARBA" id="ARBA00023187"/>
    </source>
</evidence>
<keyword evidence="5" id="KW-0747">Spliceosome</keyword>
<comment type="similarity">
    <text evidence="2">Belongs to the CWC21 family.</text>
</comment>
<dbReference type="InterPro" id="IPR051372">
    <property type="entry name" value="CWC21"/>
</dbReference>
<dbReference type="PANTHER" id="PTHR36562:SF5">
    <property type="entry name" value="SERINE_ARGININE REPETITIVE MATRIX 2"/>
    <property type="match status" value="1"/>
</dbReference>
<protein>
    <recommendedName>
        <fullName evidence="3">Pre-mRNA-splicing factor CWC21</fullName>
    </recommendedName>
</protein>
<dbReference type="Pfam" id="PF08312">
    <property type="entry name" value="cwf21"/>
    <property type="match status" value="1"/>
</dbReference>